<organism evidence="1 2">
    <name type="scientific">Oryza meyeriana var. granulata</name>
    <dbReference type="NCBI Taxonomy" id="110450"/>
    <lineage>
        <taxon>Eukaryota</taxon>
        <taxon>Viridiplantae</taxon>
        <taxon>Streptophyta</taxon>
        <taxon>Embryophyta</taxon>
        <taxon>Tracheophyta</taxon>
        <taxon>Spermatophyta</taxon>
        <taxon>Magnoliopsida</taxon>
        <taxon>Liliopsida</taxon>
        <taxon>Poales</taxon>
        <taxon>Poaceae</taxon>
        <taxon>BOP clade</taxon>
        <taxon>Oryzoideae</taxon>
        <taxon>Oryzeae</taxon>
        <taxon>Oryzinae</taxon>
        <taxon>Oryza</taxon>
        <taxon>Oryza meyeriana</taxon>
    </lineage>
</organism>
<reference evidence="1 2" key="1">
    <citation type="submission" date="2019-11" db="EMBL/GenBank/DDBJ databases">
        <title>Whole genome sequence of Oryza granulata.</title>
        <authorList>
            <person name="Li W."/>
        </authorList>
    </citation>
    <scope>NUCLEOTIDE SEQUENCE [LARGE SCALE GENOMIC DNA]</scope>
    <source>
        <strain evidence="2">cv. Menghai</strain>
        <tissue evidence="1">Leaf</tissue>
    </source>
</reference>
<accession>A0A6G1C8I7</accession>
<name>A0A6G1C8I7_9ORYZ</name>
<proteinExistence type="predicted"/>
<evidence type="ECO:0000313" key="2">
    <source>
        <dbReference type="Proteomes" id="UP000479710"/>
    </source>
</evidence>
<dbReference type="AlphaFoldDB" id="A0A6G1C8I7"/>
<sequence>MSWPLAPVIAGICDGIFLGQKQWVLGTLGTKVLWSTGVEAHEIDAIANSLVHRMTGNMASSFMMQLAYM</sequence>
<keyword evidence="2" id="KW-1185">Reference proteome</keyword>
<protein>
    <submittedName>
        <fullName evidence="1">Uncharacterized protein</fullName>
    </submittedName>
</protein>
<dbReference type="EMBL" id="SPHZ02000010">
    <property type="protein sequence ID" value="KAF0896104.1"/>
    <property type="molecule type" value="Genomic_DNA"/>
</dbReference>
<gene>
    <name evidence="1" type="ORF">E2562_019333</name>
</gene>
<dbReference type="Proteomes" id="UP000479710">
    <property type="component" value="Unassembled WGS sequence"/>
</dbReference>
<evidence type="ECO:0000313" key="1">
    <source>
        <dbReference type="EMBL" id="KAF0896104.1"/>
    </source>
</evidence>
<comment type="caution">
    <text evidence="1">The sequence shown here is derived from an EMBL/GenBank/DDBJ whole genome shotgun (WGS) entry which is preliminary data.</text>
</comment>